<accession>A0A3M7RSR8</accession>
<dbReference type="EMBL" id="REGN01002738">
    <property type="protein sequence ID" value="RNA26470.1"/>
    <property type="molecule type" value="Genomic_DNA"/>
</dbReference>
<gene>
    <name evidence="1" type="ORF">BpHYR1_047607</name>
</gene>
<proteinExistence type="predicted"/>
<organism evidence="1 2">
    <name type="scientific">Brachionus plicatilis</name>
    <name type="common">Marine rotifer</name>
    <name type="synonym">Brachionus muelleri</name>
    <dbReference type="NCBI Taxonomy" id="10195"/>
    <lineage>
        <taxon>Eukaryota</taxon>
        <taxon>Metazoa</taxon>
        <taxon>Spiralia</taxon>
        <taxon>Gnathifera</taxon>
        <taxon>Rotifera</taxon>
        <taxon>Eurotatoria</taxon>
        <taxon>Monogononta</taxon>
        <taxon>Pseudotrocha</taxon>
        <taxon>Ploima</taxon>
        <taxon>Brachionidae</taxon>
        <taxon>Brachionus</taxon>
    </lineage>
</organism>
<dbReference type="AlphaFoldDB" id="A0A3M7RSR8"/>
<evidence type="ECO:0000313" key="2">
    <source>
        <dbReference type="Proteomes" id="UP000276133"/>
    </source>
</evidence>
<comment type="caution">
    <text evidence="1">The sequence shown here is derived from an EMBL/GenBank/DDBJ whole genome shotgun (WGS) entry which is preliminary data.</text>
</comment>
<protein>
    <submittedName>
        <fullName evidence="1">Uncharacterized protein</fullName>
    </submittedName>
</protein>
<reference evidence="1 2" key="1">
    <citation type="journal article" date="2018" name="Sci. Rep.">
        <title>Genomic signatures of local adaptation to the degree of environmental predictability in rotifers.</title>
        <authorList>
            <person name="Franch-Gras L."/>
            <person name="Hahn C."/>
            <person name="Garcia-Roger E.M."/>
            <person name="Carmona M.J."/>
            <person name="Serra M."/>
            <person name="Gomez A."/>
        </authorList>
    </citation>
    <scope>NUCLEOTIDE SEQUENCE [LARGE SCALE GENOMIC DNA]</scope>
    <source>
        <strain evidence="1">HYR1</strain>
    </source>
</reference>
<evidence type="ECO:0000313" key="1">
    <source>
        <dbReference type="EMBL" id="RNA26470.1"/>
    </source>
</evidence>
<dbReference type="Proteomes" id="UP000276133">
    <property type="component" value="Unassembled WGS sequence"/>
</dbReference>
<sequence>MSKTSSADEIKRNIFCFCRRLQNLQDWTFFKILLVKSFSIKIKEFQEPSHLTNSFVDYLFGINERDKCSK</sequence>
<keyword evidence="2" id="KW-1185">Reference proteome</keyword>
<name>A0A3M7RSR8_BRAPC</name>